<dbReference type="Pfam" id="PF12658">
    <property type="entry name" value="Ten1"/>
    <property type="match status" value="1"/>
</dbReference>
<dbReference type="GO" id="GO:0016233">
    <property type="term" value="P:telomere capping"/>
    <property type="evidence" value="ECO:0007669"/>
    <property type="project" value="InterPro"/>
</dbReference>
<evidence type="ECO:0000313" key="1">
    <source>
        <dbReference type="EMBL" id="PTU17109.1"/>
    </source>
</evidence>
<evidence type="ECO:0000313" key="2">
    <source>
        <dbReference type="Proteomes" id="UP000244073"/>
    </source>
</evidence>
<gene>
    <name evidence="1" type="ORF">P175DRAFT_0467549</name>
</gene>
<dbReference type="GeneID" id="63811824"/>
<evidence type="ECO:0008006" key="3">
    <source>
        <dbReference type="Google" id="ProtNLM"/>
    </source>
</evidence>
<accession>A0A2T5LLG1</accession>
<dbReference type="GO" id="GO:0043047">
    <property type="term" value="F:single-stranded telomeric DNA binding"/>
    <property type="evidence" value="ECO:0007669"/>
    <property type="project" value="InterPro"/>
</dbReference>
<protein>
    <recommendedName>
        <fullName evidence="3">CST complex subunit Ten1</fullName>
    </recommendedName>
</protein>
<dbReference type="RefSeq" id="XP_040748501.1">
    <property type="nucleotide sequence ID" value="XM_040894942.1"/>
</dbReference>
<comment type="caution">
    <text evidence="1">The sequence shown here is derived from an EMBL/GenBank/DDBJ whole genome shotgun (WGS) entry which is preliminary data.</text>
</comment>
<dbReference type="AlphaFoldDB" id="A0A2T5LLG1"/>
<dbReference type="OrthoDB" id="5275361at2759"/>
<name>A0A2T5LLG1_9EURO</name>
<dbReference type="InterPro" id="IPR024222">
    <property type="entry name" value="Ten1_fungal"/>
</dbReference>
<dbReference type="Gene3D" id="2.40.50.140">
    <property type="entry name" value="Nucleic acid-binding proteins"/>
    <property type="match status" value="1"/>
</dbReference>
<dbReference type="GO" id="GO:1990879">
    <property type="term" value="C:CST complex"/>
    <property type="evidence" value="ECO:0007669"/>
    <property type="project" value="InterPro"/>
</dbReference>
<sequence>MNGPLPSTRVFLSDLPSLPVDSKVRFLGCVKTYHISTGHLILEHNYPRVRQPRSEPPCVSVDINAVLETVTWEELRVGAWINVIGYVRRAQGCPSPGATAAVATDDATMTALNGKETRGSVYVDAVMVFSAGAIALGEYERILHDSKEVDRRVQRPS</sequence>
<reference evidence="1 2" key="1">
    <citation type="journal article" date="2018" name="Proc. Natl. Acad. Sci. U.S.A.">
        <title>Linking secondary metabolites to gene clusters through genome sequencing of six diverse Aspergillus species.</title>
        <authorList>
            <person name="Kaerboelling I."/>
            <person name="Vesth T.C."/>
            <person name="Frisvad J.C."/>
            <person name="Nybo J.L."/>
            <person name="Theobald S."/>
            <person name="Kuo A."/>
            <person name="Bowyer P."/>
            <person name="Matsuda Y."/>
            <person name="Mondo S."/>
            <person name="Lyhne E.K."/>
            <person name="Kogle M.E."/>
            <person name="Clum A."/>
            <person name="Lipzen A."/>
            <person name="Salamov A."/>
            <person name="Ngan C.Y."/>
            <person name="Daum C."/>
            <person name="Chiniquy J."/>
            <person name="Barry K."/>
            <person name="LaButti K."/>
            <person name="Haridas S."/>
            <person name="Simmons B.A."/>
            <person name="Magnuson J.K."/>
            <person name="Mortensen U.H."/>
            <person name="Larsen T.O."/>
            <person name="Grigoriev I.V."/>
            <person name="Baker S.E."/>
            <person name="Andersen M.R."/>
        </authorList>
    </citation>
    <scope>NUCLEOTIDE SEQUENCE [LARGE SCALE GENOMIC DNA]</scope>
    <source>
        <strain evidence="1 2">IBT 24754</strain>
    </source>
</reference>
<dbReference type="EMBL" id="MSFN02000012">
    <property type="protein sequence ID" value="PTU17109.1"/>
    <property type="molecule type" value="Genomic_DNA"/>
</dbReference>
<organism evidence="1 2">
    <name type="scientific">Aspergillus ochraceoroseus IBT 24754</name>
    <dbReference type="NCBI Taxonomy" id="1392256"/>
    <lineage>
        <taxon>Eukaryota</taxon>
        <taxon>Fungi</taxon>
        <taxon>Dikarya</taxon>
        <taxon>Ascomycota</taxon>
        <taxon>Pezizomycotina</taxon>
        <taxon>Eurotiomycetes</taxon>
        <taxon>Eurotiomycetidae</taxon>
        <taxon>Eurotiales</taxon>
        <taxon>Aspergillaceae</taxon>
        <taxon>Aspergillus</taxon>
        <taxon>Aspergillus subgen. Nidulantes</taxon>
    </lineage>
</organism>
<proteinExistence type="predicted"/>
<dbReference type="VEuPathDB" id="FungiDB:P175DRAFT_0467549"/>
<dbReference type="InterPro" id="IPR012340">
    <property type="entry name" value="NA-bd_OB-fold"/>
</dbReference>
<dbReference type="Proteomes" id="UP000244073">
    <property type="component" value="Unassembled WGS sequence"/>
</dbReference>